<name>A0ABV9Q019_9BACL</name>
<keyword evidence="3 5" id="KW-0479">Metal-binding</keyword>
<dbReference type="InterPro" id="IPR029060">
    <property type="entry name" value="PIN-like_dom_sf"/>
</dbReference>
<keyword evidence="5" id="KW-0800">Toxin</keyword>
<dbReference type="Gene3D" id="3.40.50.1010">
    <property type="entry name" value="5'-nuclease"/>
    <property type="match status" value="1"/>
</dbReference>
<comment type="similarity">
    <text evidence="5">Belongs to the PINc/VapC protein family.</text>
</comment>
<protein>
    <recommendedName>
        <fullName evidence="5">Ribonuclease VapC</fullName>
        <shortName evidence="5">RNase VapC</shortName>
        <ecNumber evidence="5">3.1.-.-</ecNumber>
    </recommendedName>
    <alternativeName>
        <fullName evidence="5">Toxin VapC</fullName>
    </alternativeName>
</protein>
<dbReference type="InterPro" id="IPR002716">
    <property type="entry name" value="PIN_dom"/>
</dbReference>
<proteinExistence type="inferred from homology"/>
<evidence type="ECO:0000256" key="4">
    <source>
        <dbReference type="ARBA" id="ARBA00022801"/>
    </source>
</evidence>
<keyword evidence="2 5" id="KW-0540">Nuclease</keyword>
<dbReference type="HAMAP" id="MF_00265">
    <property type="entry name" value="VapC_Nob1"/>
    <property type="match status" value="1"/>
</dbReference>
<reference evidence="8" key="1">
    <citation type="journal article" date="2019" name="Int. J. Syst. Evol. Microbiol.">
        <title>The Global Catalogue of Microorganisms (GCM) 10K type strain sequencing project: providing services to taxonomists for standard genome sequencing and annotation.</title>
        <authorList>
            <consortium name="The Broad Institute Genomics Platform"/>
            <consortium name="The Broad Institute Genome Sequencing Center for Infectious Disease"/>
            <person name="Wu L."/>
            <person name="Ma J."/>
        </authorList>
    </citation>
    <scope>NUCLEOTIDE SEQUENCE [LARGE SCALE GENOMIC DNA]</scope>
    <source>
        <strain evidence="8">WYCCWR 12678</strain>
    </source>
</reference>
<feature type="binding site" evidence="5">
    <location>
        <position position="103"/>
    </location>
    <ligand>
        <name>Mg(2+)</name>
        <dbReference type="ChEBI" id="CHEBI:18420"/>
    </ligand>
</feature>
<keyword evidence="5" id="KW-0460">Magnesium</keyword>
<dbReference type="Proteomes" id="UP001596002">
    <property type="component" value="Unassembled WGS sequence"/>
</dbReference>
<dbReference type="Pfam" id="PF01850">
    <property type="entry name" value="PIN"/>
    <property type="match status" value="1"/>
</dbReference>
<dbReference type="InterPro" id="IPR022907">
    <property type="entry name" value="VapC_family"/>
</dbReference>
<feature type="domain" description="PIN" evidence="6">
    <location>
        <begin position="6"/>
        <end position="128"/>
    </location>
</feature>
<evidence type="ECO:0000256" key="1">
    <source>
        <dbReference type="ARBA" id="ARBA00022649"/>
    </source>
</evidence>
<sequence length="137" mass="15353">MYSKMLSDTNLLISYFAGDSNSDYADKVIQAVEEGKTTLVIPVAVVQELCHVFHNTEGFRLSKQRISDTLISFLLTPGIEAEEREVVVAALRKFHENNVDFTDAYLATRSSAAAVPVVSFDKDFRKLDCQVYNPKTQ</sequence>
<keyword evidence="8" id="KW-1185">Reference proteome</keyword>
<evidence type="ECO:0000259" key="6">
    <source>
        <dbReference type="Pfam" id="PF01850"/>
    </source>
</evidence>
<comment type="caution">
    <text evidence="7">The sequence shown here is derived from an EMBL/GenBank/DDBJ whole genome shotgun (WGS) entry which is preliminary data.</text>
</comment>
<evidence type="ECO:0000313" key="8">
    <source>
        <dbReference type="Proteomes" id="UP001596002"/>
    </source>
</evidence>
<organism evidence="7 8">
    <name type="scientific">Effusibacillus consociatus</name>
    <dbReference type="NCBI Taxonomy" id="1117041"/>
    <lineage>
        <taxon>Bacteria</taxon>
        <taxon>Bacillati</taxon>
        <taxon>Bacillota</taxon>
        <taxon>Bacilli</taxon>
        <taxon>Bacillales</taxon>
        <taxon>Alicyclobacillaceae</taxon>
        <taxon>Effusibacillus</taxon>
    </lineage>
</organism>
<keyword evidence="1 5" id="KW-1277">Toxin-antitoxin system</keyword>
<comment type="cofactor">
    <cofactor evidence="5">
        <name>Mg(2+)</name>
        <dbReference type="ChEBI" id="CHEBI:18420"/>
    </cofactor>
</comment>
<dbReference type="SUPFAM" id="SSF88723">
    <property type="entry name" value="PIN domain-like"/>
    <property type="match status" value="1"/>
</dbReference>
<keyword evidence="4 5" id="KW-0378">Hydrolase</keyword>
<evidence type="ECO:0000256" key="5">
    <source>
        <dbReference type="HAMAP-Rule" id="MF_00265"/>
    </source>
</evidence>
<evidence type="ECO:0000256" key="3">
    <source>
        <dbReference type="ARBA" id="ARBA00022723"/>
    </source>
</evidence>
<evidence type="ECO:0000313" key="7">
    <source>
        <dbReference type="EMBL" id="MFC4767541.1"/>
    </source>
</evidence>
<feature type="binding site" evidence="5">
    <location>
        <position position="8"/>
    </location>
    <ligand>
        <name>Mg(2+)</name>
        <dbReference type="ChEBI" id="CHEBI:18420"/>
    </ligand>
</feature>
<gene>
    <name evidence="5" type="primary">vapC</name>
    <name evidence="7" type="ORF">ACFO8Q_09225</name>
</gene>
<dbReference type="RefSeq" id="WP_380025464.1">
    <property type="nucleotide sequence ID" value="NZ_JBHSHC010000067.1"/>
</dbReference>
<dbReference type="EMBL" id="JBHSHC010000067">
    <property type="protein sequence ID" value="MFC4767541.1"/>
    <property type="molecule type" value="Genomic_DNA"/>
</dbReference>
<dbReference type="EC" id="3.1.-.-" evidence="5"/>
<evidence type="ECO:0000256" key="2">
    <source>
        <dbReference type="ARBA" id="ARBA00022722"/>
    </source>
</evidence>
<accession>A0ABV9Q019</accession>
<comment type="function">
    <text evidence="5">Toxic component of a toxin-antitoxin (TA) system. An RNase.</text>
</comment>